<reference evidence="2 3" key="1">
    <citation type="submission" date="2019-03" db="EMBL/GenBank/DDBJ databases">
        <title>First draft genome of Liparis tanakae, snailfish: a comprehensive survey of snailfish specific genes.</title>
        <authorList>
            <person name="Kim W."/>
            <person name="Song I."/>
            <person name="Jeong J.-H."/>
            <person name="Kim D."/>
            <person name="Kim S."/>
            <person name="Ryu S."/>
            <person name="Song J.Y."/>
            <person name="Lee S.K."/>
        </authorList>
    </citation>
    <scope>NUCLEOTIDE SEQUENCE [LARGE SCALE GENOMIC DNA]</scope>
    <source>
        <tissue evidence="2">Muscle</tissue>
    </source>
</reference>
<dbReference type="PANTHER" id="PTHR11226:SF3">
    <property type="entry name" value="UDP-GLUCOSE:GLYCOPROTEIN GLUCOSYLTRANSFERASE 1"/>
    <property type="match status" value="1"/>
</dbReference>
<protein>
    <submittedName>
        <fullName evidence="2">UDP-glucose:glycoprotein glucosyltransferase 1</fullName>
    </submittedName>
</protein>
<accession>A0A4Z2E5G2</accession>
<dbReference type="PANTHER" id="PTHR11226">
    <property type="entry name" value="UDP-GLUCOSE GLYCOPROTEIN:GLUCOSYLTRANSFERASE"/>
    <property type="match status" value="1"/>
</dbReference>
<dbReference type="InterPro" id="IPR040497">
    <property type="entry name" value="Glyco_transf_24"/>
</dbReference>
<keyword evidence="3" id="KW-1185">Reference proteome</keyword>
<dbReference type="Proteomes" id="UP000314294">
    <property type="component" value="Unassembled WGS sequence"/>
</dbReference>
<proteinExistence type="predicted"/>
<dbReference type="InterPro" id="IPR009448">
    <property type="entry name" value="UDP-g_GGtrans"/>
</dbReference>
<name>A0A4Z2E5G2_9TELE</name>
<dbReference type="GO" id="GO:0005783">
    <property type="term" value="C:endoplasmic reticulum"/>
    <property type="evidence" value="ECO:0007669"/>
    <property type="project" value="TreeGrafter"/>
</dbReference>
<dbReference type="EMBL" id="SRLO01016684">
    <property type="protein sequence ID" value="TNN24011.1"/>
    <property type="molecule type" value="Genomic_DNA"/>
</dbReference>
<evidence type="ECO:0000313" key="3">
    <source>
        <dbReference type="Proteomes" id="UP000314294"/>
    </source>
</evidence>
<dbReference type="GO" id="GO:0003980">
    <property type="term" value="F:UDP-glucose:glycoprotein glucosyltransferase activity"/>
    <property type="evidence" value="ECO:0007669"/>
    <property type="project" value="InterPro"/>
</dbReference>
<organism evidence="2 3">
    <name type="scientific">Liparis tanakae</name>
    <name type="common">Tanaka's snailfish</name>
    <dbReference type="NCBI Taxonomy" id="230148"/>
    <lineage>
        <taxon>Eukaryota</taxon>
        <taxon>Metazoa</taxon>
        <taxon>Chordata</taxon>
        <taxon>Craniata</taxon>
        <taxon>Vertebrata</taxon>
        <taxon>Euteleostomi</taxon>
        <taxon>Actinopterygii</taxon>
        <taxon>Neopterygii</taxon>
        <taxon>Teleostei</taxon>
        <taxon>Neoteleostei</taxon>
        <taxon>Acanthomorphata</taxon>
        <taxon>Eupercaria</taxon>
        <taxon>Perciformes</taxon>
        <taxon>Cottioidei</taxon>
        <taxon>Cottales</taxon>
        <taxon>Liparidae</taxon>
        <taxon>Liparis</taxon>
    </lineage>
</organism>
<keyword evidence="2" id="KW-0808">Transferase</keyword>
<sequence>MDIWFKVLEKSWKSIASSSLLQIVRTDLKELRDFDLEGAPYGYTPFCESRREMDGYRFWKSGYWASHLAGRKYHIRYAHTHTHAHTHTRTHAHRHTLKAVTQRVCVEVSDTKVQNTSRRSIVCHGLLL</sequence>
<evidence type="ECO:0000259" key="1">
    <source>
        <dbReference type="Pfam" id="PF18404"/>
    </source>
</evidence>
<feature type="domain" description="Glucosyltransferase 24 catalytic" evidence="1">
    <location>
        <begin position="22"/>
        <end position="77"/>
    </location>
</feature>
<comment type="caution">
    <text evidence="2">The sequence shown here is derived from an EMBL/GenBank/DDBJ whole genome shotgun (WGS) entry which is preliminary data.</text>
</comment>
<evidence type="ECO:0000313" key="2">
    <source>
        <dbReference type="EMBL" id="TNN24011.1"/>
    </source>
</evidence>
<gene>
    <name evidence="2" type="primary">UGGT1_2</name>
    <name evidence="2" type="ORF">EYF80_065866</name>
</gene>
<dbReference type="GO" id="GO:0018279">
    <property type="term" value="P:protein N-linked glycosylation via asparagine"/>
    <property type="evidence" value="ECO:0007669"/>
    <property type="project" value="TreeGrafter"/>
</dbReference>
<dbReference type="OrthoDB" id="27683at2759"/>
<dbReference type="GO" id="GO:0036503">
    <property type="term" value="P:ERAD pathway"/>
    <property type="evidence" value="ECO:0007669"/>
    <property type="project" value="TreeGrafter"/>
</dbReference>
<dbReference type="GO" id="GO:0051082">
    <property type="term" value="F:unfolded protein binding"/>
    <property type="evidence" value="ECO:0007669"/>
    <property type="project" value="TreeGrafter"/>
</dbReference>
<dbReference type="Pfam" id="PF18404">
    <property type="entry name" value="Glyco_transf_24"/>
    <property type="match status" value="1"/>
</dbReference>
<dbReference type="AlphaFoldDB" id="A0A4Z2E5G2"/>